<evidence type="ECO:0000256" key="5">
    <source>
        <dbReference type="PIRNR" id="PIRNR000185"/>
    </source>
</evidence>
<feature type="domain" description="Glutamate/phenylalanine/leucine/valine/L-tryptophan dehydrogenase C-terminal" evidence="6">
    <location>
        <begin position="207"/>
        <end position="489"/>
    </location>
</feature>
<keyword evidence="4" id="KW-0496">Mitochondrion</keyword>
<dbReference type="CDD" id="cd01076">
    <property type="entry name" value="NAD_bind_1_Glu_DH"/>
    <property type="match status" value="1"/>
</dbReference>
<dbReference type="Proteomes" id="UP000688137">
    <property type="component" value="Unassembled WGS sequence"/>
</dbReference>
<accession>A0A8S1KLV0</accession>
<dbReference type="PIRSF" id="PIRSF000185">
    <property type="entry name" value="Glu_DH"/>
    <property type="match status" value="1"/>
</dbReference>
<evidence type="ECO:0000313" key="8">
    <source>
        <dbReference type="Proteomes" id="UP000688137"/>
    </source>
</evidence>
<dbReference type="GO" id="GO:0006538">
    <property type="term" value="P:L-glutamate catabolic process"/>
    <property type="evidence" value="ECO:0007669"/>
    <property type="project" value="TreeGrafter"/>
</dbReference>
<evidence type="ECO:0000259" key="6">
    <source>
        <dbReference type="SMART" id="SM00839"/>
    </source>
</evidence>
<dbReference type="GO" id="GO:0004352">
    <property type="term" value="F:glutamate dehydrogenase (NAD+) activity"/>
    <property type="evidence" value="ECO:0007669"/>
    <property type="project" value="TreeGrafter"/>
</dbReference>
<evidence type="ECO:0000256" key="1">
    <source>
        <dbReference type="ARBA" id="ARBA00004173"/>
    </source>
</evidence>
<organism evidence="7 8">
    <name type="scientific">Paramecium primaurelia</name>
    <dbReference type="NCBI Taxonomy" id="5886"/>
    <lineage>
        <taxon>Eukaryota</taxon>
        <taxon>Sar</taxon>
        <taxon>Alveolata</taxon>
        <taxon>Ciliophora</taxon>
        <taxon>Intramacronucleata</taxon>
        <taxon>Oligohymenophorea</taxon>
        <taxon>Peniculida</taxon>
        <taxon>Parameciidae</taxon>
        <taxon>Paramecium</taxon>
    </lineage>
</organism>
<dbReference type="PANTHER" id="PTHR11606:SF13">
    <property type="entry name" value="GLUTAMATE DEHYDROGENASE 1, MITOCHONDRIAL"/>
    <property type="match status" value="1"/>
</dbReference>
<protein>
    <recommendedName>
        <fullName evidence="5">Glutamate dehydrogenase</fullName>
    </recommendedName>
</protein>
<comment type="similarity">
    <text evidence="2 5">Belongs to the Glu/Leu/Phe/Val dehydrogenases family.</text>
</comment>
<evidence type="ECO:0000256" key="4">
    <source>
        <dbReference type="ARBA" id="ARBA00023128"/>
    </source>
</evidence>
<comment type="subcellular location">
    <subcellularLocation>
        <location evidence="1">Mitochondrion</location>
    </subcellularLocation>
</comment>
<evidence type="ECO:0000256" key="2">
    <source>
        <dbReference type="ARBA" id="ARBA00006382"/>
    </source>
</evidence>
<dbReference type="PROSITE" id="PS00074">
    <property type="entry name" value="GLFV_DEHYDROGENASE"/>
    <property type="match status" value="1"/>
</dbReference>
<dbReference type="InterPro" id="IPR006097">
    <property type="entry name" value="Glu/Leu/Phe/Val/Trp_DH_dimer"/>
</dbReference>
<dbReference type="InterPro" id="IPR006096">
    <property type="entry name" value="Glu/Leu/Phe/Val/Trp_DH_C"/>
</dbReference>
<proteinExistence type="inferred from homology"/>
<keyword evidence="8" id="KW-1185">Reference proteome</keyword>
<dbReference type="InterPro" id="IPR033922">
    <property type="entry name" value="NAD_bind_Glu_DH"/>
</dbReference>
<gene>
    <name evidence="7" type="ORF">PPRIM_AZ9-3.1.T0240273</name>
</gene>
<dbReference type="EMBL" id="CAJJDM010000022">
    <property type="protein sequence ID" value="CAD8056360.1"/>
    <property type="molecule type" value="Genomic_DNA"/>
</dbReference>
<sequence>MYIQQIARSIINRSCFSTATINEGTFLDQVMAYFNKAAGHTKISQDKLDFYKSTDIVIKFNLPLVRDDGTYVCVPAYRAQHKTYRLPTKGGTRLSPHINIEEVEALSFLMTLKNSILDLPYGGAKGGIGINPRKFSKREIETLMRRYTLELAKKNFIGAAIDVPGPDLGTGEQEMSWMKDAYTKFKGHQDINSVGCVTGKAINQGGISGRQESTGMGIFFATREILNDVKYCQSVGIEPSLKGKSIIIQGYGNVGSFCAKYMYDYGARIIGVAEHDGSIYNPNGINPYELAAHKTKTGGVKGFVNAQKYWEDESAIYQQCDIFIPAAFEKTVNAGNADNFNCKIIAEGANGPTTMAAEDKLLSKGVIFLPDILLNAGGVTVSYLEWLKNLKHINPGRMTRRWEEQAKHRILEVIKMSTGLNINIKDSKLAKKMLEGPSETDLVHTALEQSMIEAVNNIMATSKEYKVNLRLAAYISAINKLNEHFEMAGVEA</sequence>
<dbReference type="OMA" id="NAWWWWT"/>
<comment type="caution">
    <text evidence="7">The sequence shown here is derived from an EMBL/GenBank/DDBJ whole genome shotgun (WGS) entry which is preliminary data.</text>
</comment>
<evidence type="ECO:0000313" key="7">
    <source>
        <dbReference type="EMBL" id="CAD8056360.1"/>
    </source>
</evidence>
<dbReference type="PANTHER" id="PTHR11606">
    <property type="entry name" value="GLUTAMATE DEHYDROGENASE"/>
    <property type="match status" value="1"/>
</dbReference>
<dbReference type="InterPro" id="IPR033524">
    <property type="entry name" value="Glu/Leu/Phe/Val_DH_AS"/>
</dbReference>
<dbReference type="SMART" id="SM00839">
    <property type="entry name" value="ELFV_dehydrog"/>
    <property type="match status" value="1"/>
</dbReference>
<dbReference type="InterPro" id="IPR014362">
    <property type="entry name" value="Glu_DH"/>
</dbReference>
<reference evidence="7" key="1">
    <citation type="submission" date="2021-01" db="EMBL/GenBank/DDBJ databases">
        <authorList>
            <consortium name="Genoscope - CEA"/>
            <person name="William W."/>
        </authorList>
    </citation>
    <scope>NUCLEOTIDE SEQUENCE</scope>
</reference>
<keyword evidence="3 5" id="KW-0560">Oxidoreductase</keyword>
<dbReference type="FunFam" id="3.40.50.720:FF:000100">
    <property type="entry name" value="Glutamate dehydrogenase 1, mitochondrial"/>
    <property type="match status" value="1"/>
</dbReference>
<dbReference type="AlphaFoldDB" id="A0A8S1KLV0"/>
<dbReference type="Pfam" id="PF00208">
    <property type="entry name" value="ELFV_dehydrog"/>
    <property type="match status" value="1"/>
</dbReference>
<dbReference type="GO" id="GO:0005739">
    <property type="term" value="C:mitochondrion"/>
    <property type="evidence" value="ECO:0007669"/>
    <property type="project" value="UniProtKB-SubCell"/>
</dbReference>
<evidence type="ECO:0000256" key="3">
    <source>
        <dbReference type="ARBA" id="ARBA00023002"/>
    </source>
</evidence>
<dbReference type="Pfam" id="PF02812">
    <property type="entry name" value="ELFV_dehydrog_N"/>
    <property type="match status" value="1"/>
</dbReference>
<name>A0A8S1KLV0_PARPR</name>